<dbReference type="AlphaFoldDB" id="A0A9Q1JFQ8"/>
<keyword evidence="2" id="KW-1185">Reference proteome</keyword>
<dbReference type="Proteomes" id="UP001153076">
    <property type="component" value="Unassembled WGS sequence"/>
</dbReference>
<sequence>MKQHKQANYIYSINNTRGHPVTGFADIANVVTDFYQDLLGVQKEILMEAFQSFSASIGLTVNYNKESCVNPIYPPRDLYFLGKDLCNTSRSDQTAPIYSMRRGMFTKSQWRDQAQKFRNMEQSLHRKISLASGAEKRYAMDSVGAWEISHPHRLVALYGKE</sequence>
<evidence type="ECO:0000313" key="2">
    <source>
        <dbReference type="Proteomes" id="UP001153076"/>
    </source>
</evidence>
<comment type="caution">
    <text evidence="1">The sequence shown here is derived from an EMBL/GenBank/DDBJ whole genome shotgun (WGS) entry which is preliminary data.</text>
</comment>
<accession>A0A9Q1JFQ8</accession>
<reference evidence="1" key="1">
    <citation type="submission" date="2022-04" db="EMBL/GenBank/DDBJ databases">
        <title>Carnegiea gigantea Genome sequencing and assembly v2.</title>
        <authorList>
            <person name="Copetti D."/>
            <person name="Sanderson M.J."/>
            <person name="Burquez A."/>
            <person name="Wojciechowski M.F."/>
        </authorList>
    </citation>
    <scope>NUCLEOTIDE SEQUENCE</scope>
    <source>
        <strain evidence="1">SGP5-SGP5p</strain>
        <tissue evidence="1">Aerial part</tissue>
    </source>
</reference>
<evidence type="ECO:0000313" key="1">
    <source>
        <dbReference type="EMBL" id="KAJ8420049.1"/>
    </source>
</evidence>
<gene>
    <name evidence="1" type="ORF">Cgig2_006568</name>
</gene>
<name>A0A9Q1JFQ8_9CARY</name>
<protein>
    <submittedName>
        <fullName evidence="1">Uncharacterized protein</fullName>
    </submittedName>
</protein>
<organism evidence="1 2">
    <name type="scientific">Carnegiea gigantea</name>
    <dbReference type="NCBI Taxonomy" id="171969"/>
    <lineage>
        <taxon>Eukaryota</taxon>
        <taxon>Viridiplantae</taxon>
        <taxon>Streptophyta</taxon>
        <taxon>Embryophyta</taxon>
        <taxon>Tracheophyta</taxon>
        <taxon>Spermatophyta</taxon>
        <taxon>Magnoliopsida</taxon>
        <taxon>eudicotyledons</taxon>
        <taxon>Gunneridae</taxon>
        <taxon>Pentapetalae</taxon>
        <taxon>Caryophyllales</taxon>
        <taxon>Cactineae</taxon>
        <taxon>Cactaceae</taxon>
        <taxon>Cactoideae</taxon>
        <taxon>Echinocereeae</taxon>
        <taxon>Carnegiea</taxon>
    </lineage>
</organism>
<dbReference type="EMBL" id="JAKOGI010003936">
    <property type="protein sequence ID" value="KAJ8420049.1"/>
    <property type="molecule type" value="Genomic_DNA"/>
</dbReference>
<proteinExistence type="predicted"/>